<keyword evidence="1" id="KW-0732">Signal</keyword>
<dbReference type="PROSITE" id="PS51257">
    <property type="entry name" value="PROKAR_LIPOPROTEIN"/>
    <property type="match status" value="1"/>
</dbReference>
<dbReference type="InterPro" id="IPR015943">
    <property type="entry name" value="WD40/YVTN_repeat-like_dom_sf"/>
</dbReference>
<dbReference type="Gene3D" id="2.130.10.10">
    <property type="entry name" value="YVTN repeat-like/Quinoprotein amine dehydrogenase"/>
    <property type="match status" value="1"/>
</dbReference>
<feature type="chain" id="PRO_5026359803" description="Exo-alpha-sialidase" evidence="1">
    <location>
        <begin position="30"/>
        <end position="383"/>
    </location>
</feature>
<evidence type="ECO:0000313" key="2">
    <source>
        <dbReference type="EMBL" id="BCB90487.1"/>
    </source>
</evidence>
<dbReference type="KEGG" id="psuu:Psuf_078000"/>
<dbReference type="AlphaFoldDB" id="A0A6F8YWG6"/>
<reference evidence="2 3" key="1">
    <citation type="submission" date="2020-03" db="EMBL/GenBank/DDBJ databases">
        <title>Whole genome shotgun sequence of Phytohabitans suffuscus NBRC 105367.</title>
        <authorList>
            <person name="Komaki H."/>
            <person name="Tamura T."/>
        </authorList>
    </citation>
    <scope>NUCLEOTIDE SEQUENCE [LARGE SCALE GENOMIC DNA]</scope>
    <source>
        <strain evidence="2 3">NBRC 105367</strain>
    </source>
</reference>
<accession>A0A6F8YWG6</accession>
<dbReference type="EMBL" id="AP022871">
    <property type="protein sequence ID" value="BCB90487.1"/>
    <property type="molecule type" value="Genomic_DNA"/>
</dbReference>
<proteinExistence type="predicted"/>
<name>A0A6F8YWG6_9ACTN</name>
<organism evidence="2 3">
    <name type="scientific">Phytohabitans suffuscus</name>
    <dbReference type="NCBI Taxonomy" id="624315"/>
    <lineage>
        <taxon>Bacteria</taxon>
        <taxon>Bacillati</taxon>
        <taxon>Actinomycetota</taxon>
        <taxon>Actinomycetes</taxon>
        <taxon>Micromonosporales</taxon>
        <taxon>Micromonosporaceae</taxon>
    </lineage>
</organism>
<sequence>MSNRHGRPAAGAALSLALLAAAAACRPDAAPPAATPSTPAAAPPPAEVVVDVGLPDGFEPLSVEFGDARQGYALFVRCRGRCEARLFHTMDGGRTWRPRAHPRPEADNHQLYAGAGPVVVLLAEPHSWYVSRDGGASWQPRPYDARGGTPAEYHSAYGTFYLDCPDSGARCAIRDWTAGTAWREEPPVELAAARSLTNGRDGRVWLSGVDGGRIVTAVGRIGAGFTRLAVPEQPGRAVWNARVAVSADGEDVWLVADQEPSGGSGGGSAATRALARKGTGLPLLWQYQDGSWVPRPVTGVEEKPNWPYSVAPAGGGLLAIAGPERTGYLDRGAYLPADRAPRLDWVGQLPDGTLLGRDNRPGVNHLSHGTGASRSWATVRVHA</sequence>
<gene>
    <name evidence="2" type="ORF">Psuf_078000</name>
</gene>
<reference evidence="2 3" key="2">
    <citation type="submission" date="2020-03" db="EMBL/GenBank/DDBJ databases">
        <authorList>
            <person name="Ichikawa N."/>
            <person name="Kimura A."/>
            <person name="Kitahashi Y."/>
            <person name="Uohara A."/>
        </authorList>
    </citation>
    <scope>NUCLEOTIDE SEQUENCE [LARGE SCALE GENOMIC DNA]</scope>
    <source>
        <strain evidence="2 3">NBRC 105367</strain>
    </source>
</reference>
<evidence type="ECO:0000313" key="3">
    <source>
        <dbReference type="Proteomes" id="UP000503011"/>
    </source>
</evidence>
<evidence type="ECO:0008006" key="4">
    <source>
        <dbReference type="Google" id="ProtNLM"/>
    </source>
</evidence>
<keyword evidence="3" id="KW-1185">Reference proteome</keyword>
<dbReference type="RefSeq" id="WP_173162812.1">
    <property type="nucleotide sequence ID" value="NZ_AP022871.1"/>
</dbReference>
<dbReference type="Proteomes" id="UP000503011">
    <property type="component" value="Chromosome"/>
</dbReference>
<evidence type="ECO:0000256" key="1">
    <source>
        <dbReference type="SAM" id="SignalP"/>
    </source>
</evidence>
<feature type="signal peptide" evidence="1">
    <location>
        <begin position="1"/>
        <end position="29"/>
    </location>
</feature>
<dbReference type="SUPFAM" id="SSF110296">
    <property type="entry name" value="Oligoxyloglucan reducing end-specific cellobiohydrolase"/>
    <property type="match status" value="1"/>
</dbReference>
<protein>
    <recommendedName>
        <fullName evidence="4">Exo-alpha-sialidase</fullName>
    </recommendedName>
</protein>